<accession>A0ABS5J132</accession>
<evidence type="ECO:0000256" key="5">
    <source>
        <dbReference type="ARBA" id="ARBA00023295"/>
    </source>
</evidence>
<dbReference type="SUPFAM" id="SSF51445">
    <property type="entry name" value="(Trans)glycosidases"/>
    <property type="match status" value="1"/>
</dbReference>
<dbReference type="InterPro" id="IPR025705">
    <property type="entry name" value="Beta_hexosaminidase_sua/sub"/>
</dbReference>
<evidence type="ECO:0000256" key="1">
    <source>
        <dbReference type="ARBA" id="ARBA00001231"/>
    </source>
</evidence>
<keyword evidence="10" id="KW-1185">Reference proteome</keyword>
<dbReference type="Proteomes" id="UP000676386">
    <property type="component" value="Unassembled WGS sequence"/>
</dbReference>
<dbReference type="PANTHER" id="PTHR22600">
    <property type="entry name" value="BETA-HEXOSAMINIDASE"/>
    <property type="match status" value="1"/>
</dbReference>
<organism evidence="9 10">
    <name type="scientific">Chitinophaga hostae</name>
    <dbReference type="NCBI Taxonomy" id="2831022"/>
    <lineage>
        <taxon>Bacteria</taxon>
        <taxon>Pseudomonadati</taxon>
        <taxon>Bacteroidota</taxon>
        <taxon>Chitinophagia</taxon>
        <taxon>Chitinophagales</taxon>
        <taxon>Chitinophagaceae</taxon>
        <taxon>Chitinophaga</taxon>
    </lineage>
</organism>
<dbReference type="SUPFAM" id="SSF55545">
    <property type="entry name" value="beta-N-acetylhexosaminidase-like domain"/>
    <property type="match status" value="1"/>
</dbReference>
<comment type="similarity">
    <text evidence="2">Belongs to the glycosyl hydrolase 20 family.</text>
</comment>
<name>A0ABS5J132_9BACT</name>
<sequence length="641" mass="72132">MYLKKYLKRYTCCLAILGLSIGNSTAQQAVPAFIPMPRSVKTDTGKFVFGSSTLIRADVQETRTVEYFTGRLFSTWQFKNKVIPGAAKASGRQPELFITNSGAEQLPGEGYRLSVTPAGITLSGKGAGLFYGMQTLLQLFTAPVNGATVIPCVTIEDAPRFGYRGLMLDVSRHFFTVEQIKDLLDLMADYKLNRFHWHLTDDQGWRLEIKSCPELTKVGAWRVPRIEFGGNTLPPQPGEQATDGGFYTQEQVKEVIRYAAERHIDILPEIDVPGHSMAAIAAYPWLCVTKNADTKVNPGSSFAKWFSNGGFEMYTDNSLDPTDERVYQWLDKVLGEVAALFPYPYIHIGGDECYKGYWEKNTGVQRFMKEHHIHDTHELQRYFVSRVNKIILSKHKKLIAWDEVAAGNIKDTITVMNRFGEKEAIAQIKKGMNIVLAPGGNGLYFDYAQSTSDQEPSSHGGDAPVWKAYQYNPEYRALSAEERKHIMGVEGCVWTENISDVSKLQYMLLPRMLALAETGWSDETAKDYPRFAGTALPLHLSRFDNTGLNYRVPTVFNYTDTTILTDTFRFEVAQPPVPGARIFYTLNNRPPGDYDHEYRKPVMITVPRGKTITLKTIVITPAGRRSIITRTVLDNSRKTGN</sequence>
<evidence type="ECO:0000256" key="4">
    <source>
        <dbReference type="ARBA" id="ARBA00022801"/>
    </source>
</evidence>
<feature type="domain" description="Glycoside hydrolase family 20 catalytic" evidence="7">
    <location>
        <begin position="161"/>
        <end position="522"/>
    </location>
</feature>
<dbReference type="InterPro" id="IPR017853">
    <property type="entry name" value="GH"/>
</dbReference>
<dbReference type="Gene3D" id="3.30.379.10">
    <property type="entry name" value="Chitobiase/beta-hexosaminidase domain 2-like"/>
    <property type="match status" value="1"/>
</dbReference>
<proteinExistence type="inferred from homology"/>
<dbReference type="PRINTS" id="PR00738">
    <property type="entry name" value="GLHYDRLASE20"/>
</dbReference>
<evidence type="ECO:0000256" key="6">
    <source>
        <dbReference type="SAM" id="SignalP"/>
    </source>
</evidence>
<evidence type="ECO:0000256" key="2">
    <source>
        <dbReference type="ARBA" id="ARBA00006285"/>
    </source>
</evidence>
<keyword evidence="6" id="KW-0732">Signal</keyword>
<gene>
    <name evidence="9" type="ORF">KE626_16600</name>
</gene>
<evidence type="ECO:0000259" key="8">
    <source>
        <dbReference type="Pfam" id="PF02838"/>
    </source>
</evidence>
<dbReference type="Gene3D" id="3.20.20.80">
    <property type="entry name" value="Glycosidases"/>
    <property type="match status" value="1"/>
</dbReference>
<dbReference type="RefSeq" id="WP_211974042.1">
    <property type="nucleotide sequence ID" value="NZ_CBFHAM010000042.1"/>
</dbReference>
<evidence type="ECO:0000259" key="7">
    <source>
        <dbReference type="Pfam" id="PF00728"/>
    </source>
</evidence>
<dbReference type="EMBL" id="JAGTXB010000007">
    <property type="protein sequence ID" value="MBS0028942.1"/>
    <property type="molecule type" value="Genomic_DNA"/>
</dbReference>
<comment type="catalytic activity">
    <reaction evidence="1">
        <text>Hydrolysis of terminal non-reducing N-acetyl-D-hexosamine residues in N-acetyl-beta-D-hexosaminides.</text>
        <dbReference type="EC" id="3.2.1.52"/>
    </reaction>
</comment>
<dbReference type="InterPro" id="IPR015883">
    <property type="entry name" value="Glyco_hydro_20_cat"/>
</dbReference>
<dbReference type="CDD" id="cd06563">
    <property type="entry name" value="GH20_chitobiase-like"/>
    <property type="match status" value="1"/>
</dbReference>
<reference evidence="9 10" key="1">
    <citation type="submission" date="2021-04" db="EMBL/GenBank/DDBJ databases">
        <title>Chitinophaga sp. nov., isolated from the rhizosphere soil.</title>
        <authorList>
            <person name="He S."/>
        </authorList>
    </citation>
    <scope>NUCLEOTIDE SEQUENCE [LARGE SCALE GENOMIC DNA]</scope>
    <source>
        <strain evidence="9 10">2R12</strain>
    </source>
</reference>
<protein>
    <recommendedName>
        <fullName evidence="3">beta-N-acetylhexosaminidase</fullName>
        <ecNumber evidence="3">3.2.1.52</ecNumber>
    </recommendedName>
</protein>
<dbReference type="InterPro" id="IPR029018">
    <property type="entry name" value="Hex-like_dom2"/>
</dbReference>
<feature type="domain" description="Beta-hexosaminidase bacterial type N-terminal" evidence="8">
    <location>
        <begin position="32"/>
        <end position="158"/>
    </location>
</feature>
<evidence type="ECO:0000256" key="3">
    <source>
        <dbReference type="ARBA" id="ARBA00012663"/>
    </source>
</evidence>
<dbReference type="PANTHER" id="PTHR22600:SF57">
    <property type="entry name" value="BETA-N-ACETYLHEXOSAMINIDASE"/>
    <property type="match status" value="1"/>
</dbReference>
<evidence type="ECO:0000313" key="9">
    <source>
        <dbReference type="EMBL" id="MBS0028942.1"/>
    </source>
</evidence>
<comment type="caution">
    <text evidence="9">The sequence shown here is derived from an EMBL/GenBank/DDBJ whole genome shotgun (WGS) entry which is preliminary data.</text>
</comment>
<dbReference type="EC" id="3.2.1.52" evidence="3"/>
<feature type="chain" id="PRO_5045089126" description="beta-N-acetylhexosaminidase" evidence="6">
    <location>
        <begin position="30"/>
        <end position="641"/>
    </location>
</feature>
<dbReference type="Pfam" id="PF00728">
    <property type="entry name" value="Glyco_hydro_20"/>
    <property type="match status" value="1"/>
</dbReference>
<dbReference type="Pfam" id="PF02838">
    <property type="entry name" value="Glyco_hydro_20b"/>
    <property type="match status" value="1"/>
</dbReference>
<evidence type="ECO:0000313" key="10">
    <source>
        <dbReference type="Proteomes" id="UP000676386"/>
    </source>
</evidence>
<dbReference type="InterPro" id="IPR015882">
    <property type="entry name" value="HEX_bac_N"/>
</dbReference>
<keyword evidence="5" id="KW-0326">Glycosidase</keyword>
<feature type="signal peptide" evidence="6">
    <location>
        <begin position="1"/>
        <end position="29"/>
    </location>
</feature>
<keyword evidence="4" id="KW-0378">Hydrolase</keyword>